<dbReference type="KEGG" id="palw:PSAL_018520"/>
<dbReference type="Proteomes" id="UP000283786">
    <property type="component" value="Chromosome"/>
</dbReference>
<proteinExistence type="predicted"/>
<name>A0A418SLG3_9RHOB</name>
<protein>
    <recommendedName>
        <fullName evidence="3">DUF4365 domain-containing protein</fullName>
    </recommendedName>
</protein>
<dbReference type="AlphaFoldDB" id="A0A418SLG3"/>
<evidence type="ECO:0000313" key="2">
    <source>
        <dbReference type="Proteomes" id="UP000283786"/>
    </source>
</evidence>
<accession>A0A418SLG3</accession>
<evidence type="ECO:0008006" key="3">
    <source>
        <dbReference type="Google" id="ProtNLM"/>
    </source>
</evidence>
<organism evidence="1 2">
    <name type="scientific">Pseudooceanicola algae</name>
    <dbReference type="NCBI Taxonomy" id="1537215"/>
    <lineage>
        <taxon>Bacteria</taxon>
        <taxon>Pseudomonadati</taxon>
        <taxon>Pseudomonadota</taxon>
        <taxon>Alphaproteobacteria</taxon>
        <taxon>Rhodobacterales</taxon>
        <taxon>Paracoccaceae</taxon>
        <taxon>Pseudooceanicola</taxon>
    </lineage>
</organism>
<keyword evidence="2" id="KW-1185">Reference proteome</keyword>
<reference evidence="1 2" key="1">
    <citation type="submission" date="2020-08" db="EMBL/GenBank/DDBJ databases">
        <title>Genome sequence of Rhodobacteraceae bacterium Lw-13e.</title>
        <authorList>
            <person name="Poehlein A."/>
            <person name="Wolter L."/>
            <person name="Daniel R."/>
            <person name="Brinkhoff T."/>
        </authorList>
    </citation>
    <scope>NUCLEOTIDE SEQUENCE [LARGE SCALE GENOMIC DNA]</scope>
    <source>
        <strain evidence="1 2">Lw-13e</strain>
    </source>
</reference>
<sequence>MIGRQARSDGEMNGKLDPDRIGRIGEDQFKLLCERAGFYCNKSVIDVMGWDFIVEFPVTSAGPALPLDQRPTNAAKVQLKSTLGHGGNRIRLSLSAIDRLAKDPRPALIVVFRLLADGELQSAYLVHLVGSELARVLKRLRLAEARKARDINHTDISYDYVKSGVRFEPTPAGLLAALIAACGQNPGAYTIEKQRQLAELGYESGQFEVEALIQIEGPEHFSNLLLGLSPLKPHQLRVFDSRFGIRLPYQGTLFDDLNDLHLTPPTLGSCEISIRGPGFGQAARFQGEMFIGPQMAGPHGTELLIRTADFNIRLTPPALKFESVSSIDDMEHSLEEWAELLRALTLMATGRSTLTIAGNEWIPPITFPVDQPITGPYLEELPLISAFADGWLQLLTNAGLRSTDVFKFDAFWEANEARMAVNILLNPKSQARFEFQTLEIEESSPLPEGLYFNSSSFADTSLTFSAKVFFEKTDDPEWRYRSVGFKALDVQPKVDDLKEYGTEQATAYDLKLLIDPNNIILVPRSDTPERPSSASGTLAK</sequence>
<gene>
    <name evidence="1" type="ORF">PSAL_018520</name>
</gene>
<evidence type="ECO:0000313" key="1">
    <source>
        <dbReference type="EMBL" id="QPM90613.1"/>
    </source>
</evidence>
<dbReference type="OrthoDB" id="6878627at2"/>
<dbReference type="EMBL" id="CP060436">
    <property type="protein sequence ID" value="QPM90613.1"/>
    <property type="molecule type" value="Genomic_DNA"/>
</dbReference>